<sequence length="60" mass="6169">MSLGDLPSTSKAFKIGGSPSSNCTSTTAPMTDTTRPLLTPATLACVAAYRPKVVLGQIDK</sequence>
<evidence type="ECO:0000313" key="2">
    <source>
        <dbReference type="EMBL" id="RNA10541.1"/>
    </source>
</evidence>
<organism evidence="2 3">
    <name type="scientific">Brachionus plicatilis</name>
    <name type="common">Marine rotifer</name>
    <name type="synonym">Brachionus muelleri</name>
    <dbReference type="NCBI Taxonomy" id="10195"/>
    <lineage>
        <taxon>Eukaryota</taxon>
        <taxon>Metazoa</taxon>
        <taxon>Spiralia</taxon>
        <taxon>Gnathifera</taxon>
        <taxon>Rotifera</taxon>
        <taxon>Eurotatoria</taxon>
        <taxon>Monogononta</taxon>
        <taxon>Pseudotrocha</taxon>
        <taxon>Ploima</taxon>
        <taxon>Brachionidae</taxon>
        <taxon>Brachionus</taxon>
    </lineage>
</organism>
<accession>A0A3M7QHN4</accession>
<feature type="region of interest" description="Disordered" evidence="1">
    <location>
        <begin position="1"/>
        <end position="34"/>
    </location>
</feature>
<dbReference type="Proteomes" id="UP000276133">
    <property type="component" value="Unassembled WGS sequence"/>
</dbReference>
<comment type="caution">
    <text evidence="2">The sequence shown here is derived from an EMBL/GenBank/DDBJ whole genome shotgun (WGS) entry which is preliminary data.</text>
</comment>
<evidence type="ECO:0000256" key="1">
    <source>
        <dbReference type="SAM" id="MobiDB-lite"/>
    </source>
</evidence>
<reference evidence="2 3" key="1">
    <citation type="journal article" date="2018" name="Sci. Rep.">
        <title>Genomic signatures of local adaptation to the degree of environmental predictability in rotifers.</title>
        <authorList>
            <person name="Franch-Gras L."/>
            <person name="Hahn C."/>
            <person name="Garcia-Roger E.M."/>
            <person name="Carmona M.J."/>
            <person name="Serra M."/>
            <person name="Gomez A."/>
        </authorList>
    </citation>
    <scope>NUCLEOTIDE SEQUENCE [LARGE SCALE GENOMIC DNA]</scope>
    <source>
        <strain evidence="2">HYR1</strain>
    </source>
</reference>
<feature type="compositionally biased region" description="Polar residues" evidence="1">
    <location>
        <begin position="18"/>
        <end position="30"/>
    </location>
</feature>
<keyword evidence="3" id="KW-1185">Reference proteome</keyword>
<proteinExistence type="predicted"/>
<dbReference type="AlphaFoldDB" id="A0A3M7QHN4"/>
<protein>
    <submittedName>
        <fullName evidence="2">Uncharacterized protein</fullName>
    </submittedName>
</protein>
<name>A0A3M7QHN4_BRAPC</name>
<dbReference type="EMBL" id="REGN01006163">
    <property type="protein sequence ID" value="RNA10541.1"/>
    <property type="molecule type" value="Genomic_DNA"/>
</dbReference>
<evidence type="ECO:0000313" key="3">
    <source>
        <dbReference type="Proteomes" id="UP000276133"/>
    </source>
</evidence>
<gene>
    <name evidence="2" type="ORF">BpHYR1_045639</name>
</gene>